<dbReference type="GO" id="GO:0008023">
    <property type="term" value="C:transcription elongation factor complex"/>
    <property type="evidence" value="ECO:0007669"/>
    <property type="project" value="TreeGrafter"/>
</dbReference>
<dbReference type="Pfam" id="PF05625">
    <property type="entry name" value="PAXNEB"/>
    <property type="match status" value="1"/>
</dbReference>
<dbReference type="GO" id="GO:0016887">
    <property type="term" value="F:ATP hydrolysis activity"/>
    <property type="evidence" value="ECO:0007669"/>
    <property type="project" value="EnsemblFungi"/>
</dbReference>
<comment type="similarity">
    <text evidence="4">Belongs to the ELP4 family.</text>
</comment>
<dbReference type="UniPathway" id="UPA00988"/>
<keyword evidence="6" id="KW-0963">Cytoplasm</keyword>
<keyword evidence="7" id="KW-0819">tRNA processing</keyword>
<organism evidence="10 11">
    <name type="scientific">Pachysolen tannophilus NRRL Y-2460</name>
    <dbReference type="NCBI Taxonomy" id="669874"/>
    <lineage>
        <taxon>Eukaryota</taxon>
        <taxon>Fungi</taxon>
        <taxon>Dikarya</taxon>
        <taxon>Ascomycota</taxon>
        <taxon>Saccharomycotina</taxon>
        <taxon>Pichiomycetes</taxon>
        <taxon>Pachysolenaceae</taxon>
        <taxon>Pachysolen</taxon>
    </lineage>
</organism>
<feature type="region of interest" description="Disordered" evidence="9">
    <location>
        <begin position="30"/>
        <end position="74"/>
    </location>
</feature>
<sequence>MSFRRRGDIIGNPQQVSGVGVNRNSGAVPGAIPNAVPGRSFPNVHTQSRPTSISSRVPQSISSPVALTGKPKDTGANILNHPGVKPSILTSQPTVSTGSSELDKILGHQGLPLGCSMLIEENGTTDFATVLVKKFCSQGIVQNRLNNKDQNNTYLIVVGMDSSWGKNLPGLYKGSLKDQKKSKIVEAESKLSVSNLVNKPLPKRENDLKIAWRYGHLNKDDPEAIKIHNSSSAYPDYNHQFDITSSLIPAPHSNEIAYVPIQSKLTNVIKQIDTLVNKNNGKLIRLIVPSFLNPIIYPSTISNIEILKFIKNLKSLTRKYSNEIVITLTLNLDLYPRENPLTTLIEKFFDCIIELKPFDPKLYELIERSYSKNPKRIKQGFLNIYKIPILSDLGLNLIKEMEYCFKNGKRNFEIDEWSIPVDEETATDNNNNGENNKLHQQHSHSHSDIDIGSSSNPMQGQTKKNVEF</sequence>
<dbReference type="GO" id="GO:0042802">
    <property type="term" value="F:identical protein binding"/>
    <property type="evidence" value="ECO:0007669"/>
    <property type="project" value="EnsemblFungi"/>
</dbReference>
<feature type="region of interest" description="Disordered" evidence="9">
    <location>
        <begin position="424"/>
        <end position="468"/>
    </location>
</feature>
<name>A0A1E4TNG5_PACTA</name>
<evidence type="ECO:0000256" key="9">
    <source>
        <dbReference type="SAM" id="MobiDB-lite"/>
    </source>
</evidence>
<dbReference type="OrthoDB" id="289162at2759"/>
<gene>
    <name evidence="10" type="ORF">PACTADRAFT_82620</name>
</gene>
<evidence type="ECO:0000256" key="5">
    <source>
        <dbReference type="ARBA" id="ARBA00020265"/>
    </source>
</evidence>
<evidence type="ECO:0000256" key="3">
    <source>
        <dbReference type="ARBA" id="ARBA00005043"/>
    </source>
</evidence>
<evidence type="ECO:0000256" key="4">
    <source>
        <dbReference type="ARBA" id="ARBA00007573"/>
    </source>
</evidence>
<evidence type="ECO:0000256" key="1">
    <source>
        <dbReference type="ARBA" id="ARBA00004123"/>
    </source>
</evidence>
<reference evidence="11" key="1">
    <citation type="submission" date="2016-05" db="EMBL/GenBank/DDBJ databases">
        <title>Comparative genomics of biotechnologically important yeasts.</title>
        <authorList>
            <consortium name="DOE Joint Genome Institute"/>
            <person name="Riley R."/>
            <person name="Haridas S."/>
            <person name="Wolfe K.H."/>
            <person name="Lopes M.R."/>
            <person name="Hittinger C.T."/>
            <person name="Goker M."/>
            <person name="Salamov A."/>
            <person name="Wisecaver J."/>
            <person name="Long T.M."/>
            <person name="Aerts A.L."/>
            <person name="Barry K."/>
            <person name="Choi C."/>
            <person name="Clum A."/>
            <person name="Coughlan A.Y."/>
            <person name="Deshpande S."/>
            <person name="Douglass A.P."/>
            <person name="Hanson S.J."/>
            <person name="Klenk H.-P."/>
            <person name="Labutti K."/>
            <person name="Lapidus A."/>
            <person name="Lindquist E."/>
            <person name="Lipzen A."/>
            <person name="Meier-Kolthoff J.P."/>
            <person name="Ohm R.A."/>
            <person name="Otillar R.P."/>
            <person name="Pangilinan J."/>
            <person name="Peng Y."/>
            <person name="Rokas A."/>
            <person name="Rosa C.A."/>
            <person name="Scheuner C."/>
            <person name="Sibirny A.A."/>
            <person name="Slot J.C."/>
            <person name="Stielow J.B."/>
            <person name="Sun H."/>
            <person name="Kurtzman C.P."/>
            <person name="Blackwell M."/>
            <person name="Grigoriev I.V."/>
            <person name="Jeffries T.W."/>
        </authorList>
    </citation>
    <scope>NUCLEOTIDE SEQUENCE [LARGE SCALE GENOMIC DNA]</scope>
    <source>
        <strain evidence="11">NRRL Y-2460</strain>
    </source>
</reference>
<evidence type="ECO:0000256" key="2">
    <source>
        <dbReference type="ARBA" id="ARBA00004496"/>
    </source>
</evidence>
<dbReference type="InterPro" id="IPR008728">
    <property type="entry name" value="Elongator_complex_protein_4"/>
</dbReference>
<feature type="region of interest" description="Disordered" evidence="9">
    <location>
        <begin position="1"/>
        <end position="20"/>
    </location>
</feature>
<comment type="pathway">
    <text evidence="3">tRNA modification; 5-methoxycarbonylmethyl-2-thiouridine-tRNA biosynthesis.</text>
</comment>
<dbReference type="GO" id="GO:0033588">
    <property type="term" value="C:elongator holoenzyme complex"/>
    <property type="evidence" value="ECO:0007669"/>
    <property type="project" value="EnsemblFungi"/>
</dbReference>
<keyword evidence="11" id="KW-1185">Reference proteome</keyword>
<evidence type="ECO:0000313" key="10">
    <source>
        <dbReference type="EMBL" id="ODV93269.1"/>
    </source>
</evidence>
<evidence type="ECO:0000256" key="7">
    <source>
        <dbReference type="ARBA" id="ARBA00022694"/>
    </source>
</evidence>
<accession>A0A1E4TNG5</accession>
<dbReference type="InterPro" id="IPR027417">
    <property type="entry name" value="P-loop_NTPase"/>
</dbReference>
<evidence type="ECO:0000313" key="11">
    <source>
        <dbReference type="Proteomes" id="UP000094236"/>
    </source>
</evidence>
<dbReference type="GO" id="GO:0000049">
    <property type="term" value="F:tRNA binding"/>
    <property type="evidence" value="ECO:0007669"/>
    <property type="project" value="EnsemblFungi"/>
</dbReference>
<proteinExistence type="inferred from homology"/>
<dbReference type="GO" id="GO:0005737">
    <property type="term" value="C:cytoplasm"/>
    <property type="evidence" value="ECO:0007669"/>
    <property type="project" value="UniProtKB-SubCell"/>
</dbReference>
<evidence type="ECO:0000256" key="6">
    <source>
        <dbReference type="ARBA" id="ARBA00022490"/>
    </source>
</evidence>
<comment type="subcellular location">
    <subcellularLocation>
        <location evidence="2">Cytoplasm</location>
    </subcellularLocation>
    <subcellularLocation>
        <location evidence="1">Nucleus</location>
    </subcellularLocation>
</comment>
<dbReference type="PANTHER" id="PTHR12896:SF1">
    <property type="entry name" value="ELONGATOR COMPLEX PROTEIN 4"/>
    <property type="match status" value="1"/>
</dbReference>
<dbReference type="EMBL" id="KV454018">
    <property type="protein sequence ID" value="ODV93269.1"/>
    <property type="molecule type" value="Genomic_DNA"/>
</dbReference>
<dbReference type="Gene3D" id="3.40.50.300">
    <property type="entry name" value="P-loop containing nucleotide triphosphate hydrolases"/>
    <property type="match status" value="1"/>
</dbReference>
<dbReference type="PANTHER" id="PTHR12896">
    <property type="entry name" value="PAX6 NEIGHBOR PROTEIN PAXNEB"/>
    <property type="match status" value="1"/>
</dbReference>
<dbReference type="GO" id="GO:0006357">
    <property type="term" value="P:regulation of transcription by RNA polymerase II"/>
    <property type="evidence" value="ECO:0007669"/>
    <property type="project" value="EnsemblFungi"/>
</dbReference>
<dbReference type="Proteomes" id="UP000094236">
    <property type="component" value="Unassembled WGS sequence"/>
</dbReference>
<dbReference type="GO" id="GO:0002098">
    <property type="term" value="P:tRNA wobble uridine modification"/>
    <property type="evidence" value="ECO:0007669"/>
    <property type="project" value="EnsemblFungi"/>
</dbReference>
<evidence type="ECO:0000256" key="8">
    <source>
        <dbReference type="ARBA" id="ARBA00023242"/>
    </source>
</evidence>
<dbReference type="CDD" id="cd19494">
    <property type="entry name" value="Elp4"/>
    <property type="match status" value="1"/>
</dbReference>
<feature type="compositionally biased region" description="Polar residues" evidence="9">
    <location>
        <begin position="456"/>
        <end position="468"/>
    </location>
</feature>
<keyword evidence="8" id="KW-0539">Nucleus</keyword>
<protein>
    <recommendedName>
        <fullName evidence="5">Elongator complex protein 4</fullName>
    </recommendedName>
</protein>
<feature type="compositionally biased region" description="Low complexity" evidence="9">
    <location>
        <begin position="52"/>
        <end position="65"/>
    </location>
</feature>
<dbReference type="STRING" id="669874.A0A1E4TNG5"/>
<dbReference type="AlphaFoldDB" id="A0A1E4TNG5"/>